<keyword evidence="3 7" id="KW-0812">Transmembrane</keyword>
<sequence>MNAESTLVLRWSLLLVMAYLIQVGFLQDFRPLGVHPEIMLLLAICAGILGGSSRGAIVGFFAGLLNDLLLSGSLGISALCFALVGFAAGVLEDSVIRSSRLISMAIAAVGSAVGVLMYACLSQLLGAHSLSDPRLWLIITIVSVINGVLCLAALPLCRWAEGLGLNSRAY</sequence>
<accession>A0A6J6NW26</accession>
<gene>
    <name evidence="8" type="ORF">UFOPK2582_00414</name>
    <name evidence="9" type="ORF">UFOPK3914_00558</name>
    <name evidence="10" type="ORF">UFOPK4173_00106</name>
</gene>
<keyword evidence="6 7" id="KW-0472">Membrane</keyword>
<comment type="subcellular location">
    <subcellularLocation>
        <location evidence="1">Cell membrane</location>
        <topology evidence="1">Multi-pass membrane protein</topology>
    </subcellularLocation>
</comment>
<evidence type="ECO:0000313" key="10">
    <source>
        <dbReference type="EMBL" id="CAB5024279.1"/>
    </source>
</evidence>
<feature type="transmembrane region" description="Helical" evidence="7">
    <location>
        <begin position="101"/>
        <end position="124"/>
    </location>
</feature>
<evidence type="ECO:0000256" key="6">
    <source>
        <dbReference type="ARBA" id="ARBA00023136"/>
    </source>
</evidence>
<evidence type="ECO:0000313" key="8">
    <source>
        <dbReference type="EMBL" id="CAB4691010.1"/>
    </source>
</evidence>
<dbReference type="GO" id="GO:0005886">
    <property type="term" value="C:plasma membrane"/>
    <property type="evidence" value="ECO:0007669"/>
    <property type="project" value="UniProtKB-SubCell"/>
</dbReference>
<feature type="transmembrane region" description="Helical" evidence="7">
    <location>
        <begin position="6"/>
        <end position="26"/>
    </location>
</feature>
<protein>
    <submittedName>
        <fullName evidence="8">Unannotated protein</fullName>
    </submittedName>
</protein>
<organism evidence="8">
    <name type="scientific">freshwater metagenome</name>
    <dbReference type="NCBI Taxonomy" id="449393"/>
    <lineage>
        <taxon>unclassified sequences</taxon>
        <taxon>metagenomes</taxon>
        <taxon>ecological metagenomes</taxon>
    </lineage>
</organism>
<dbReference type="InterPro" id="IPR007227">
    <property type="entry name" value="Cell_shape_determining_MreD"/>
</dbReference>
<dbReference type="AlphaFoldDB" id="A0A6J6NW26"/>
<evidence type="ECO:0000256" key="5">
    <source>
        <dbReference type="ARBA" id="ARBA00022989"/>
    </source>
</evidence>
<dbReference type="EMBL" id="CAFBPW010000006">
    <property type="protein sequence ID" value="CAB5024279.1"/>
    <property type="molecule type" value="Genomic_DNA"/>
</dbReference>
<feature type="transmembrane region" description="Helical" evidence="7">
    <location>
        <begin position="38"/>
        <end position="62"/>
    </location>
</feature>
<dbReference type="GO" id="GO:0008360">
    <property type="term" value="P:regulation of cell shape"/>
    <property type="evidence" value="ECO:0007669"/>
    <property type="project" value="UniProtKB-KW"/>
</dbReference>
<dbReference type="Pfam" id="PF04093">
    <property type="entry name" value="MreD"/>
    <property type="match status" value="1"/>
</dbReference>
<evidence type="ECO:0000256" key="2">
    <source>
        <dbReference type="ARBA" id="ARBA00022475"/>
    </source>
</evidence>
<evidence type="ECO:0000256" key="4">
    <source>
        <dbReference type="ARBA" id="ARBA00022960"/>
    </source>
</evidence>
<evidence type="ECO:0000256" key="3">
    <source>
        <dbReference type="ARBA" id="ARBA00022692"/>
    </source>
</evidence>
<keyword evidence="4" id="KW-0133">Cell shape</keyword>
<evidence type="ECO:0000313" key="9">
    <source>
        <dbReference type="EMBL" id="CAB4973005.1"/>
    </source>
</evidence>
<keyword evidence="2" id="KW-1003">Cell membrane</keyword>
<evidence type="ECO:0000256" key="1">
    <source>
        <dbReference type="ARBA" id="ARBA00004651"/>
    </source>
</evidence>
<feature type="transmembrane region" description="Helical" evidence="7">
    <location>
        <begin position="68"/>
        <end position="89"/>
    </location>
</feature>
<reference evidence="8" key="1">
    <citation type="submission" date="2020-05" db="EMBL/GenBank/DDBJ databases">
        <authorList>
            <person name="Chiriac C."/>
            <person name="Salcher M."/>
            <person name="Ghai R."/>
            <person name="Kavagutti S V."/>
        </authorList>
    </citation>
    <scope>NUCLEOTIDE SEQUENCE</scope>
</reference>
<evidence type="ECO:0000256" key="7">
    <source>
        <dbReference type="SAM" id="Phobius"/>
    </source>
</evidence>
<dbReference type="NCBIfam" id="TIGR03426">
    <property type="entry name" value="shape_MreD"/>
    <property type="match status" value="1"/>
</dbReference>
<feature type="transmembrane region" description="Helical" evidence="7">
    <location>
        <begin position="136"/>
        <end position="157"/>
    </location>
</feature>
<proteinExistence type="predicted"/>
<name>A0A6J6NW26_9ZZZZ</name>
<dbReference type="EMBL" id="CAEZXS010000031">
    <property type="protein sequence ID" value="CAB4691010.1"/>
    <property type="molecule type" value="Genomic_DNA"/>
</dbReference>
<keyword evidence="5 7" id="KW-1133">Transmembrane helix</keyword>
<dbReference type="EMBL" id="CAFBOG010000035">
    <property type="protein sequence ID" value="CAB4973005.1"/>
    <property type="molecule type" value="Genomic_DNA"/>
</dbReference>